<feature type="domain" description="Rhodanese" evidence="4">
    <location>
        <begin position="142"/>
        <end position="254"/>
    </location>
</feature>
<dbReference type="SMART" id="SM00450">
    <property type="entry name" value="RHOD"/>
    <property type="match status" value="2"/>
</dbReference>
<dbReference type="InterPro" id="IPR001307">
    <property type="entry name" value="Thiosulphate_STrfase_CS"/>
</dbReference>
<accession>A0A9X4JTM5</accession>
<sequence>MKKVVVLDARAGKDYSEGHVPGAINVTWQSLSNMQPKQGETGWGVVLPPDQLAEKIGSLGIDGSKSIIVYNDPKGLGEEGRVLWMLRIAGLKDSKMLNGGFPAWKAFGGEITQDVPPVNPVAFKITTPDNSLLATTDYVKNNMAGIKLLDARSPEEYSGKTNHGEKALGHIPGAISIPYNNAYNDDGTIKGIPELKEMFNKAGLKPEDDIVTYCTVGIRSGFLAEILRMCGYEKAKNYNASFSEWAGAGLSVEK</sequence>
<dbReference type="InterPro" id="IPR051126">
    <property type="entry name" value="Thiosulfate_sulfurtransferase"/>
</dbReference>
<reference evidence="5" key="1">
    <citation type="submission" date="2022-02" db="EMBL/GenBank/DDBJ databases">
        <authorList>
            <person name="Leng L."/>
        </authorList>
    </citation>
    <scope>NUCLEOTIDE SEQUENCE</scope>
    <source>
        <strain evidence="5">JI</strain>
    </source>
</reference>
<comment type="catalytic activity">
    <reaction evidence="3">
        <text>thiosulfate + hydrogen cyanide = thiocyanate + sulfite + 2 H(+)</text>
        <dbReference type="Rhea" id="RHEA:16881"/>
        <dbReference type="ChEBI" id="CHEBI:15378"/>
        <dbReference type="ChEBI" id="CHEBI:17359"/>
        <dbReference type="ChEBI" id="CHEBI:18022"/>
        <dbReference type="ChEBI" id="CHEBI:18407"/>
        <dbReference type="ChEBI" id="CHEBI:33542"/>
        <dbReference type="EC" id="2.8.1.1"/>
    </reaction>
</comment>
<dbReference type="AlphaFoldDB" id="A0A9X4JTM5"/>
<evidence type="ECO:0000256" key="3">
    <source>
        <dbReference type="ARBA" id="ARBA00047549"/>
    </source>
</evidence>
<organism evidence="5 6">
    <name type="scientific">Pelotomaculum isophthalicicum JI</name>
    <dbReference type="NCBI Taxonomy" id="947010"/>
    <lineage>
        <taxon>Bacteria</taxon>
        <taxon>Bacillati</taxon>
        <taxon>Bacillota</taxon>
        <taxon>Clostridia</taxon>
        <taxon>Eubacteriales</taxon>
        <taxon>Desulfotomaculaceae</taxon>
        <taxon>Pelotomaculum</taxon>
    </lineage>
</organism>
<dbReference type="PANTHER" id="PTHR43855">
    <property type="entry name" value="THIOSULFATE SULFURTRANSFERASE"/>
    <property type="match status" value="1"/>
</dbReference>
<dbReference type="PANTHER" id="PTHR43855:SF1">
    <property type="entry name" value="THIOSULFATE SULFURTRANSFERASE"/>
    <property type="match status" value="1"/>
</dbReference>
<dbReference type="CDD" id="cd01448">
    <property type="entry name" value="TST_Repeat_1"/>
    <property type="match status" value="1"/>
</dbReference>
<proteinExistence type="predicted"/>
<dbReference type="EC" id="2.8.1.1" evidence="1"/>
<evidence type="ECO:0000256" key="1">
    <source>
        <dbReference type="ARBA" id="ARBA00012245"/>
    </source>
</evidence>
<dbReference type="InterPro" id="IPR036873">
    <property type="entry name" value="Rhodanese-like_dom_sf"/>
</dbReference>
<protein>
    <recommendedName>
        <fullName evidence="1">thiosulfate sulfurtransferase</fullName>
        <ecNumber evidence="1">2.8.1.1</ecNumber>
    </recommendedName>
</protein>
<dbReference type="CDD" id="cd01449">
    <property type="entry name" value="TST_Repeat_2"/>
    <property type="match status" value="1"/>
</dbReference>
<dbReference type="Gene3D" id="3.40.250.10">
    <property type="entry name" value="Rhodanese-like domain"/>
    <property type="match status" value="2"/>
</dbReference>
<keyword evidence="6" id="KW-1185">Reference proteome</keyword>
<name>A0A9X4JTM5_9FIRM</name>
<dbReference type="SUPFAM" id="SSF52821">
    <property type="entry name" value="Rhodanese/Cell cycle control phosphatase"/>
    <property type="match status" value="2"/>
</dbReference>
<dbReference type="PROSITE" id="PS50206">
    <property type="entry name" value="RHODANESE_3"/>
    <property type="match status" value="2"/>
</dbReference>
<dbReference type="EMBL" id="JAKOAV010000006">
    <property type="protein sequence ID" value="MDF9407645.1"/>
    <property type="molecule type" value="Genomic_DNA"/>
</dbReference>
<dbReference type="GO" id="GO:0004792">
    <property type="term" value="F:thiosulfate-cyanide sulfurtransferase activity"/>
    <property type="evidence" value="ECO:0007669"/>
    <property type="project" value="UniProtKB-EC"/>
</dbReference>
<keyword evidence="2" id="KW-0677">Repeat</keyword>
<evidence type="ECO:0000256" key="2">
    <source>
        <dbReference type="ARBA" id="ARBA00022737"/>
    </source>
</evidence>
<dbReference type="RefSeq" id="WP_277442883.1">
    <property type="nucleotide sequence ID" value="NZ_JAKOAV010000006.1"/>
</dbReference>
<comment type="caution">
    <text evidence="5">The sequence shown here is derived from an EMBL/GenBank/DDBJ whole genome shotgun (WGS) entry which is preliminary data.</text>
</comment>
<evidence type="ECO:0000313" key="6">
    <source>
        <dbReference type="Proteomes" id="UP001154312"/>
    </source>
</evidence>
<evidence type="ECO:0000259" key="4">
    <source>
        <dbReference type="PROSITE" id="PS50206"/>
    </source>
</evidence>
<evidence type="ECO:0000313" key="5">
    <source>
        <dbReference type="EMBL" id="MDF9407645.1"/>
    </source>
</evidence>
<gene>
    <name evidence="5" type="ORF">L7E55_04605</name>
</gene>
<dbReference type="Pfam" id="PF00581">
    <property type="entry name" value="Rhodanese"/>
    <property type="match status" value="2"/>
</dbReference>
<feature type="domain" description="Rhodanese" evidence="4">
    <location>
        <begin position="2"/>
        <end position="113"/>
    </location>
</feature>
<dbReference type="PROSITE" id="PS00380">
    <property type="entry name" value="RHODANESE_1"/>
    <property type="match status" value="1"/>
</dbReference>
<dbReference type="InterPro" id="IPR001763">
    <property type="entry name" value="Rhodanese-like_dom"/>
</dbReference>
<dbReference type="Proteomes" id="UP001154312">
    <property type="component" value="Unassembled WGS sequence"/>
</dbReference>